<dbReference type="PANTHER" id="PTHR12900:SF0">
    <property type="entry name" value="CHECKPOINT PROTEIN"/>
    <property type="match status" value="1"/>
</dbReference>
<sequence length="287" mass="32748">MRFKTRISNLYTLTRLVQALDRIGKFCWLRLMPETVNFIIIPDFRMTQVWAVLEVETIFEEYVVQSNADNVINLEIPVDNLYRALRSAANASDSTIRLSKKNNQPLLSLSTTWSGRAFGSNVVTHNIPIRVLSHSYVSAIKEPTAPEPDCHIFFPSLNVIRQVADKYKNMSDRVIISANMSGELQLSVSTPAAKVTTRWKDLENPELDPSQVDDVNRHPSQTRNPKEFVHMRLDAKDLVNMLRISSVARRVIACFCEGHALVLYVYITDPEDEHTAVLTYYISTYVD</sequence>
<dbReference type="PIRSF" id="PIRSF011312">
    <property type="entry name" value="Cell_cycle_HUS1"/>
    <property type="match status" value="1"/>
</dbReference>
<reference evidence="5 6" key="1">
    <citation type="journal article" date="2023" name="G3 (Bethesda)">
        <title>A high-quality reference genome for the fission yeast Schizosaccharomyces osmophilus.</title>
        <authorList>
            <person name="Jia G.S."/>
            <person name="Zhang W.C."/>
            <person name="Liang Y."/>
            <person name="Liu X.H."/>
            <person name="Rhind N."/>
            <person name="Pidoux A."/>
            <person name="Brysch-Herzberg M."/>
            <person name="Du L.L."/>
        </authorList>
    </citation>
    <scope>NUCLEOTIDE SEQUENCE [LARGE SCALE GENOMIC DNA]</scope>
    <source>
        <strain evidence="5 6">CBS 15793</strain>
    </source>
</reference>
<comment type="subcellular location">
    <subcellularLocation>
        <location evidence="1">Nucleus</location>
    </subcellularLocation>
</comment>
<proteinExistence type="inferred from homology"/>
<dbReference type="GO" id="GO:0031573">
    <property type="term" value="P:mitotic intra-S DNA damage checkpoint signaling"/>
    <property type="evidence" value="ECO:0007669"/>
    <property type="project" value="TreeGrafter"/>
</dbReference>
<organism evidence="5 6">
    <name type="scientific">Schizosaccharomyces osmophilus</name>
    <dbReference type="NCBI Taxonomy" id="2545709"/>
    <lineage>
        <taxon>Eukaryota</taxon>
        <taxon>Fungi</taxon>
        <taxon>Dikarya</taxon>
        <taxon>Ascomycota</taxon>
        <taxon>Taphrinomycotina</taxon>
        <taxon>Schizosaccharomycetes</taxon>
        <taxon>Schizosaccharomycetales</taxon>
        <taxon>Schizosaccharomycetaceae</taxon>
        <taxon>Schizosaccharomyces</taxon>
    </lineage>
</organism>
<accession>A0AAF0AY43</accession>
<dbReference type="AlphaFoldDB" id="A0AAF0AY43"/>
<dbReference type="GO" id="GO:0033314">
    <property type="term" value="P:mitotic DNA replication checkpoint signaling"/>
    <property type="evidence" value="ECO:0007669"/>
    <property type="project" value="TreeGrafter"/>
</dbReference>
<evidence type="ECO:0000256" key="2">
    <source>
        <dbReference type="ARBA" id="ARBA00005563"/>
    </source>
</evidence>
<dbReference type="InterPro" id="IPR007150">
    <property type="entry name" value="HUS1/Mec3"/>
</dbReference>
<evidence type="ECO:0000256" key="4">
    <source>
        <dbReference type="PIRNR" id="PIRNR011312"/>
    </source>
</evidence>
<dbReference type="GeneID" id="80877296"/>
<dbReference type="KEGG" id="som:SOMG_03820"/>
<dbReference type="PANTHER" id="PTHR12900">
    <property type="entry name" value="MITOTIC AND DNA DAMAGE CHECKPOINT PROTEIN HUS1"/>
    <property type="match status" value="1"/>
</dbReference>
<dbReference type="GO" id="GO:0030896">
    <property type="term" value="C:checkpoint clamp complex"/>
    <property type="evidence" value="ECO:0007669"/>
    <property type="project" value="InterPro"/>
</dbReference>
<evidence type="ECO:0000313" key="6">
    <source>
        <dbReference type="Proteomes" id="UP001212411"/>
    </source>
</evidence>
<dbReference type="Gene3D" id="3.70.10.10">
    <property type="match status" value="1"/>
</dbReference>
<dbReference type="SUPFAM" id="SSF55979">
    <property type="entry name" value="DNA clamp"/>
    <property type="match status" value="1"/>
</dbReference>
<evidence type="ECO:0000256" key="3">
    <source>
        <dbReference type="ARBA" id="ARBA00023242"/>
    </source>
</evidence>
<dbReference type="EMBL" id="CP115612">
    <property type="protein sequence ID" value="WBW74329.1"/>
    <property type="molecule type" value="Genomic_DNA"/>
</dbReference>
<dbReference type="GO" id="GO:0000724">
    <property type="term" value="P:double-strand break repair via homologous recombination"/>
    <property type="evidence" value="ECO:0007669"/>
    <property type="project" value="TreeGrafter"/>
</dbReference>
<dbReference type="RefSeq" id="XP_056038572.1">
    <property type="nucleotide sequence ID" value="XM_056182607.1"/>
</dbReference>
<name>A0AAF0AY43_9SCHI</name>
<gene>
    <name evidence="5" type="primary">hus1</name>
    <name evidence="5" type="ORF">SOMG_03820</name>
</gene>
<keyword evidence="3" id="KW-0539">Nucleus</keyword>
<evidence type="ECO:0000313" key="5">
    <source>
        <dbReference type="EMBL" id="WBW74329.1"/>
    </source>
</evidence>
<keyword evidence="6" id="KW-1185">Reference proteome</keyword>
<dbReference type="InterPro" id="IPR016580">
    <property type="entry name" value="HUS1"/>
</dbReference>
<protein>
    <recommendedName>
        <fullName evidence="4">Checkpoint protein</fullName>
    </recommendedName>
</protein>
<dbReference type="GO" id="GO:0005730">
    <property type="term" value="C:nucleolus"/>
    <property type="evidence" value="ECO:0007669"/>
    <property type="project" value="InterPro"/>
</dbReference>
<evidence type="ECO:0000256" key="1">
    <source>
        <dbReference type="ARBA" id="ARBA00004123"/>
    </source>
</evidence>
<dbReference type="Proteomes" id="UP001212411">
    <property type="component" value="Chromosome 2"/>
</dbReference>
<dbReference type="GO" id="GO:0006289">
    <property type="term" value="P:nucleotide-excision repair"/>
    <property type="evidence" value="ECO:0007669"/>
    <property type="project" value="TreeGrafter"/>
</dbReference>
<dbReference type="InterPro" id="IPR046938">
    <property type="entry name" value="DNA_clamp_sf"/>
</dbReference>
<dbReference type="GO" id="GO:0044778">
    <property type="term" value="P:meiotic DNA integrity checkpoint signaling"/>
    <property type="evidence" value="ECO:0007669"/>
    <property type="project" value="TreeGrafter"/>
</dbReference>
<dbReference type="GO" id="GO:0035861">
    <property type="term" value="C:site of double-strand break"/>
    <property type="evidence" value="ECO:0007669"/>
    <property type="project" value="TreeGrafter"/>
</dbReference>
<dbReference type="Pfam" id="PF04005">
    <property type="entry name" value="Hus1"/>
    <property type="match status" value="1"/>
</dbReference>
<dbReference type="GO" id="GO:0000723">
    <property type="term" value="P:telomere maintenance"/>
    <property type="evidence" value="ECO:0007669"/>
    <property type="project" value="TreeGrafter"/>
</dbReference>
<comment type="similarity">
    <text evidence="2 4">Belongs to the HUS1 family.</text>
</comment>